<keyword evidence="3" id="KW-1185">Reference proteome</keyword>
<reference evidence="2" key="1">
    <citation type="submission" date="2020-05" db="EMBL/GenBank/DDBJ databases">
        <title>Phylogenomic resolution of chytrid fungi.</title>
        <authorList>
            <person name="Stajich J.E."/>
            <person name="Amses K."/>
            <person name="Simmons R."/>
            <person name="Seto K."/>
            <person name="Myers J."/>
            <person name="Bonds A."/>
            <person name="Quandt C.A."/>
            <person name="Barry K."/>
            <person name="Liu P."/>
            <person name="Grigoriev I."/>
            <person name="Longcore J.E."/>
            <person name="James T.Y."/>
        </authorList>
    </citation>
    <scope>NUCLEOTIDE SEQUENCE</scope>
    <source>
        <strain evidence="2">PLAUS21</strain>
    </source>
</reference>
<evidence type="ECO:0000313" key="1">
    <source>
        <dbReference type="EMBL" id="KAJ3252904.1"/>
    </source>
</evidence>
<evidence type="ECO:0000313" key="2">
    <source>
        <dbReference type="EMBL" id="KAJ3252910.1"/>
    </source>
</evidence>
<organism evidence="2 3">
    <name type="scientific">Boothiomyces macroporosus</name>
    <dbReference type="NCBI Taxonomy" id="261099"/>
    <lineage>
        <taxon>Eukaryota</taxon>
        <taxon>Fungi</taxon>
        <taxon>Fungi incertae sedis</taxon>
        <taxon>Chytridiomycota</taxon>
        <taxon>Chytridiomycota incertae sedis</taxon>
        <taxon>Chytridiomycetes</taxon>
        <taxon>Rhizophydiales</taxon>
        <taxon>Terramycetaceae</taxon>
        <taxon>Boothiomyces</taxon>
    </lineage>
</organism>
<sequence>MAAKIEQELSRYNQFTDSSTLPPAPAYQAAATSQWFHIYRESITDRNAFVKHQDKNEVKFYVEFHYRSIANIGSQFSRLTYRRFEFNFYWLDKNGPKAFTIKPILQKTNLLTDLLITDFSTGKEIIINRGSIFGRKYLWEIDGIQYQWKGALFNTNLELTQLPEKKVVAVYHRAARFSFKKEGKLEVKPEYNSNCNLIIATAFAAELWEDGDNVE</sequence>
<dbReference type="AlphaFoldDB" id="A0AAD5UAS8"/>
<gene>
    <name evidence="1" type="ORF">HK103_001100</name>
    <name evidence="2" type="ORF">HK103_001106</name>
</gene>
<proteinExistence type="predicted"/>
<dbReference type="Proteomes" id="UP001210925">
    <property type="component" value="Unassembled WGS sequence"/>
</dbReference>
<name>A0AAD5UAS8_9FUNG</name>
<evidence type="ECO:0000313" key="3">
    <source>
        <dbReference type="Proteomes" id="UP001210925"/>
    </source>
</evidence>
<dbReference type="EMBL" id="JADGKB010000126">
    <property type="protein sequence ID" value="KAJ3252904.1"/>
    <property type="molecule type" value="Genomic_DNA"/>
</dbReference>
<dbReference type="EMBL" id="JADGKB010000126">
    <property type="protein sequence ID" value="KAJ3252910.1"/>
    <property type="molecule type" value="Genomic_DNA"/>
</dbReference>
<protein>
    <submittedName>
        <fullName evidence="2">Uncharacterized protein</fullName>
    </submittedName>
</protein>
<accession>A0AAD5UAS8</accession>
<comment type="caution">
    <text evidence="2">The sequence shown here is derived from an EMBL/GenBank/DDBJ whole genome shotgun (WGS) entry which is preliminary data.</text>
</comment>